<dbReference type="InterPro" id="IPR029068">
    <property type="entry name" value="Glyas_Bleomycin-R_OHBP_Dase"/>
</dbReference>
<sequence length="135" mass="14892">MSLSIHLNFNGQCQQAFEFYVTVLQGEIDSMLQVKDAPISESFSADWQQKIVHASISIQDVVICGADVKPEHYQKPSGFYLLLGFGNEAAVISAFQQLSAGGTVILPPQQTFWSSCYAIVIDRFGVPWKLNCGTE</sequence>
<dbReference type="PANTHER" id="PTHR33990:SF1">
    <property type="entry name" value="PROTEIN YJDN"/>
    <property type="match status" value="1"/>
</dbReference>
<reference evidence="2 3" key="1">
    <citation type="submission" date="2024-09" db="EMBL/GenBank/DDBJ databases">
        <authorList>
            <person name="Sun Q."/>
            <person name="Mori K."/>
        </authorList>
    </citation>
    <scope>NUCLEOTIDE SEQUENCE [LARGE SCALE GENOMIC DNA]</scope>
    <source>
        <strain evidence="2 3">KCTC 23315</strain>
    </source>
</reference>
<dbReference type="CDD" id="cd06588">
    <property type="entry name" value="PhnB_like"/>
    <property type="match status" value="1"/>
</dbReference>
<protein>
    <submittedName>
        <fullName evidence="2">VOC family protein</fullName>
    </submittedName>
</protein>
<name>A0ABV6BAX1_9GAMM</name>
<dbReference type="RefSeq" id="WP_377241707.1">
    <property type="nucleotide sequence ID" value="NZ_JBHLXP010000001.1"/>
</dbReference>
<evidence type="ECO:0000313" key="3">
    <source>
        <dbReference type="Proteomes" id="UP001589813"/>
    </source>
</evidence>
<gene>
    <name evidence="2" type="ORF">ACFFJP_06670</name>
</gene>
<dbReference type="Proteomes" id="UP001589813">
    <property type="component" value="Unassembled WGS sequence"/>
</dbReference>
<evidence type="ECO:0000259" key="1">
    <source>
        <dbReference type="Pfam" id="PF06983"/>
    </source>
</evidence>
<dbReference type="SUPFAM" id="SSF54593">
    <property type="entry name" value="Glyoxalase/Bleomycin resistance protein/Dihydroxybiphenyl dioxygenase"/>
    <property type="match status" value="1"/>
</dbReference>
<dbReference type="InterPro" id="IPR028973">
    <property type="entry name" value="PhnB-like"/>
</dbReference>
<dbReference type="EMBL" id="JBHLXP010000001">
    <property type="protein sequence ID" value="MFC0047967.1"/>
    <property type="molecule type" value="Genomic_DNA"/>
</dbReference>
<comment type="caution">
    <text evidence="2">The sequence shown here is derived from an EMBL/GenBank/DDBJ whole genome shotgun (WGS) entry which is preliminary data.</text>
</comment>
<keyword evidence="3" id="KW-1185">Reference proteome</keyword>
<organism evidence="2 3">
    <name type="scientific">Rheinheimera tilapiae</name>
    <dbReference type="NCBI Taxonomy" id="875043"/>
    <lineage>
        <taxon>Bacteria</taxon>
        <taxon>Pseudomonadati</taxon>
        <taxon>Pseudomonadota</taxon>
        <taxon>Gammaproteobacteria</taxon>
        <taxon>Chromatiales</taxon>
        <taxon>Chromatiaceae</taxon>
        <taxon>Rheinheimera</taxon>
    </lineage>
</organism>
<accession>A0ABV6BAX1</accession>
<proteinExistence type="predicted"/>
<feature type="domain" description="PhnB-like" evidence="1">
    <location>
        <begin position="4"/>
        <end position="130"/>
    </location>
</feature>
<evidence type="ECO:0000313" key="2">
    <source>
        <dbReference type="EMBL" id="MFC0047967.1"/>
    </source>
</evidence>
<dbReference type="PANTHER" id="PTHR33990">
    <property type="entry name" value="PROTEIN YJDN-RELATED"/>
    <property type="match status" value="1"/>
</dbReference>
<dbReference type="Pfam" id="PF06983">
    <property type="entry name" value="3-dmu-9_3-mt"/>
    <property type="match status" value="1"/>
</dbReference>
<dbReference type="Gene3D" id="3.10.180.10">
    <property type="entry name" value="2,3-Dihydroxybiphenyl 1,2-Dioxygenase, domain 1"/>
    <property type="match status" value="1"/>
</dbReference>